<sequence>MKKLTKAALTRLTKKALNDDADAQFVLANVYRYQAADGVC</sequence>
<dbReference type="EMBL" id="JAXIVU010000002">
    <property type="protein sequence ID" value="MDY7218501.1"/>
    <property type="molecule type" value="Genomic_DNA"/>
</dbReference>
<name>A0ABU5GNI7_9GAMM</name>
<dbReference type="RefSeq" id="WP_321552597.1">
    <property type="nucleotide sequence ID" value="NZ_JAXIVU010000002.1"/>
</dbReference>
<proteinExistence type="predicted"/>
<evidence type="ECO:0000313" key="1">
    <source>
        <dbReference type="EMBL" id="MDY7218501.1"/>
    </source>
</evidence>
<organism evidence="1 2">
    <name type="scientific">Denitrificimonas halotolerans</name>
    <dbReference type="NCBI Taxonomy" id="3098930"/>
    <lineage>
        <taxon>Bacteria</taxon>
        <taxon>Pseudomonadati</taxon>
        <taxon>Pseudomonadota</taxon>
        <taxon>Gammaproteobacteria</taxon>
        <taxon>Pseudomonadales</taxon>
        <taxon>Pseudomonadaceae</taxon>
        <taxon>Denitrificimonas</taxon>
    </lineage>
</organism>
<gene>
    <name evidence="1" type="ORF">TOI97_02745</name>
</gene>
<protein>
    <submittedName>
        <fullName evidence="1">Uncharacterized protein</fullName>
    </submittedName>
</protein>
<keyword evidence="2" id="KW-1185">Reference proteome</keyword>
<accession>A0ABU5GNI7</accession>
<comment type="caution">
    <text evidence="1">The sequence shown here is derived from an EMBL/GenBank/DDBJ whole genome shotgun (WGS) entry which is preliminary data.</text>
</comment>
<reference evidence="1 2" key="1">
    <citation type="submission" date="2023-12" db="EMBL/GenBank/DDBJ databases">
        <title>Denitrificimonas halotolerans sp. nov.,a novel species isolated from landfill leachate.</title>
        <authorList>
            <person name="Wang S."/>
        </authorList>
    </citation>
    <scope>NUCLEOTIDE SEQUENCE [LARGE SCALE GENOMIC DNA]</scope>
    <source>
        <strain evidence="1 2">JX-1</strain>
    </source>
</reference>
<evidence type="ECO:0000313" key="2">
    <source>
        <dbReference type="Proteomes" id="UP001294570"/>
    </source>
</evidence>
<dbReference type="Proteomes" id="UP001294570">
    <property type="component" value="Unassembled WGS sequence"/>
</dbReference>